<dbReference type="SFLD" id="SFLDG01084">
    <property type="entry name" value="Uncharacterised_Radical_SAM_Su"/>
    <property type="match status" value="1"/>
</dbReference>
<evidence type="ECO:0000256" key="1">
    <source>
        <dbReference type="ARBA" id="ARBA00022723"/>
    </source>
</evidence>
<keyword evidence="3" id="KW-0411">Iron-sulfur</keyword>
<dbReference type="eggNOG" id="COG1533">
    <property type="taxonomic scope" value="Bacteria"/>
</dbReference>
<evidence type="ECO:0000259" key="4">
    <source>
        <dbReference type="SMART" id="SM00729"/>
    </source>
</evidence>
<dbReference type="InterPro" id="IPR040086">
    <property type="entry name" value="MJ0683-like"/>
</dbReference>
<name>Q1H1V3_METFK</name>
<protein>
    <submittedName>
        <fullName evidence="5">Radical SAM</fullName>
    </submittedName>
</protein>
<dbReference type="HOGENOM" id="CLU_015525_0_0_4"/>
<reference evidence="5 6" key="1">
    <citation type="submission" date="2006-03" db="EMBL/GenBank/DDBJ databases">
        <title>Complete sequence of Methylobacillus flagellatus KT.</title>
        <authorList>
            <consortium name="US DOE Joint Genome Institute"/>
            <person name="Copeland A."/>
            <person name="Lucas S."/>
            <person name="Lapidus A."/>
            <person name="Barry K."/>
            <person name="Detter J.C."/>
            <person name="Glavina del Rio T."/>
            <person name="Hammon N."/>
            <person name="Israni S."/>
            <person name="Dalin E."/>
            <person name="Tice H."/>
            <person name="Pitluck S."/>
            <person name="Brettin T."/>
            <person name="Bruce D."/>
            <person name="Han C."/>
            <person name="Tapia R."/>
            <person name="Saunders E."/>
            <person name="Gilna P."/>
            <person name="Schmutz J."/>
            <person name="Larimer F."/>
            <person name="Land M."/>
            <person name="Kyrpides N."/>
            <person name="Anderson I."/>
            <person name="Richardson P."/>
        </authorList>
    </citation>
    <scope>NUCLEOTIDE SEQUENCE [LARGE SCALE GENOMIC DNA]</scope>
    <source>
        <strain evidence="6">KT / ATCC 51484 / DSM 6875</strain>
    </source>
</reference>
<keyword evidence="1" id="KW-0479">Metal-binding</keyword>
<sequence length="360" mass="40541">MHPHGVLRPLVFKGRGALSNHDGRFDHLQHADIDDGWHNLDQDLAPLPTEVLIDNSRSIINWNNSPDVPFDRSINPYRGCEHGCIYCFARPTHTYLGLSAGLDFESRILVKPDAARLLRQELSKQHYRCAPIAMGTNTDPYQPLEKQHQLTRQILQVLAEFRHPVSIVTKAAMVERDIDILAPMASQGLVQVFISITTLSNQVSRTLEPRAAAPQRRLDTIRRLHQAGIPTGVMTAPVIPVLTDPELEHILAAASEAGASSAGYVLLRLPLEVAPLFEEWLQHHYPLKASHVMSIIRQSRDGKTNHTDFHARMRGNGLFAEMIRQRFRLACRKLGLNQRSMEMDTSLFRPPGKPEQLGLF</sequence>
<keyword evidence="6" id="KW-1185">Reference proteome</keyword>
<dbReference type="InterPro" id="IPR058240">
    <property type="entry name" value="rSAM_sf"/>
</dbReference>
<evidence type="ECO:0000256" key="2">
    <source>
        <dbReference type="ARBA" id="ARBA00023004"/>
    </source>
</evidence>
<dbReference type="Pfam" id="PF04055">
    <property type="entry name" value="Radical_SAM"/>
    <property type="match status" value="1"/>
</dbReference>
<evidence type="ECO:0000313" key="5">
    <source>
        <dbReference type="EMBL" id="ABE49534.1"/>
    </source>
</evidence>
<dbReference type="STRING" id="265072.Mfla_1266"/>
<dbReference type="PANTHER" id="PTHR43432">
    <property type="entry name" value="SLR0285 PROTEIN"/>
    <property type="match status" value="1"/>
</dbReference>
<gene>
    <name evidence="5" type="ordered locus">Mfla_1266</name>
</gene>
<evidence type="ECO:0000256" key="3">
    <source>
        <dbReference type="ARBA" id="ARBA00023014"/>
    </source>
</evidence>
<dbReference type="Gene3D" id="3.80.30.30">
    <property type="match status" value="1"/>
</dbReference>
<dbReference type="NCBIfam" id="NF033668">
    <property type="entry name" value="rSAM_PA0069"/>
    <property type="match status" value="1"/>
</dbReference>
<accession>Q1H1V3</accession>
<dbReference type="EMBL" id="CP000284">
    <property type="protein sequence ID" value="ABE49534.1"/>
    <property type="molecule type" value="Genomic_DNA"/>
</dbReference>
<dbReference type="InterPro" id="IPR007197">
    <property type="entry name" value="rSAM"/>
</dbReference>
<dbReference type="GO" id="GO:0046872">
    <property type="term" value="F:metal ion binding"/>
    <property type="evidence" value="ECO:0007669"/>
    <property type="project" value="UniProtKB-KW"/>
</dbReference>
<dbReference type="Proteomes" id="UP000002440">
    <property type="component" value="Chromosome"/>
</dbReference>
<dbReference type="KEGG" id="mfa:Mfla_1266"/>
<dbReference type="SMART" id="SM00729">
    <property type="entry name" value="Elp3"/>
    <property type="match status" value="1"/>
</dbReference>
<dbReference type="GO" id="GO:0003824">
    <property type="term" value="F:catalytic activity"/>
    <property type="evidence" value="ECO:0007669"/>
    <property type="project" value="InterPro"/>
</dbReference>
<dbReference type="SUPFAM" id="SSF102114">
    <property type="entry name" value="Radical SAM enzymes"/>
    <property type="match status" value="1"/>
</dbReference>
<dbReference type="CDD" id="cd01335">
    <property type="entry name" value="Radical_SAM"/>
    <property type="match status" value="1"/>
</dbReference>
<feature type="domain" description="Elp3/MiaA/NifB-like radical SAM core" evidence="4">
    <location>
        <begin position="70"/>
        <end position="297"/>
    </location>
</feature>
<keyword evidence="2" id="KW-0408">Iron</keyword>
<dbReference type="PANTHER" id="PTHR43432:SF3">
    <property type="entry name" value="SLR0285 PROTEIN"/>
    <property type="match status" value="1"/>
</dbReference>
<dbReference type="GO" id="GO:0051536">
    <property type="term" value="F:iron-sulfur cluster binding"/>
    <property type="evidence" value="ECO:0007669"/>
    <property type="project" value="UniProtKB-KW"/>
</dbReference>
<dbReference type="SFLD" id="SFLDS00029">
    <property type="entry name" value="Radical_SAM"/>
    <property type="match status" value="1"/>
</dbReference>
<proteinExistence type="predicted"/>
<dbReference type="AlphaFoldDB" id="Q1H1V3"/>
<dbReference type="InterPro" id="IPR006638">
    <property type="entry name" value="Elp3/MiaA/NifB-like_rSAM"/>
</dbReference>
<organism evidence="5 6">
    <name type="scientific">Methylobacillus flagellatus (strain ATCC 51484 / DSM 6875 / VKM B-1610 / KT)</name>
    <dbReference type="NCBI Taxonomy" id="265072"/>
    <lineage>
        <taxon>Bacteria</taxon>
        <taxon>Pseudomonadati</taxon>
        <taxon>Pseudomonadota</taxon>
        <taxon>Betaproteobacteria</taxon>
        <taxon>Nitrosomonadales</taxon>
        <taxon>Methylophilaceae</taxon>
        <taxon>Methylobacillus</taxon>
    </lineage>
</organism>
<evidence type="ECO:0000313" key="6">
    <source>
        <dbReference type="Proteomes" id="UP000002440"/>
    </source>
</evidence>